<evidence type="ECO:0000313" key="1">
    <source>
        <dbReference type="EMBL" id="VAW05746.1"/>
    </source>
</evidence>
<dbReference type="AlphaFoldDB" id="A0A3B0TFI7"/>
<dbReference type="EMBL" id="UOEF01000446">
    <property type="protein sequence ID" value="VAW05746.1"/>
    <property type="molecule type" value="Genomic_DNA"/>
</dbReference>
<dbReference type="InterPro" id="IPR021791">
    <property type="entry name" value="Phage_TAC_11"/>
</dbReference>
<organism evidence="1">
    <name type="scientific">hydrothermal vent metagenome</name>
    <dbReference type="NCBI Taxonomy" id="652676"/>
    <lineage>
        <taxon>unclassified sequences</taxon>
        <taxon>metagenomes</taxon>
        <taxon>ecological metagenomes</taxon>
    </lineage>
</organism>
<reference evidence="1" key="1">
    <citation type="submission" date="2018-06" db="EMBL/GenBank/DDBJ databases">
        <authorList>
            <person name="Zhirakovskaya E."/>
        </authorList>
    </citation>
    <scope>NUCLEOTIDE SEQUENCE</scope>
</reference>
<proteinExistence type="predicted"/>
<gene>
    <name evidence="1" type="ORF">MNBD_ALPHA04-1688</name>
</gene>
<accession>A0A3B0TFI7</accession>
<protein>
    <submittedName>
        <fullName evidence="1">Uncharacterized protein</fullName>
    </submittedName>
</protein>
<sequence length="108" mass="11599">MSDPANMLRGEAEIKINGKSLVLRPTFAALVAAEEELGSLFDVVERAANGRLLLSEIVTLFWHVIRERPDDLTQAQLGEGMMELGLTGVTPALKILLKQILQGGSGGT</sequence>
<dbReference type="Pfam" id="PF11836">
    <property type="entry name" value="Phage_TAC_11"/>
    <property type="match status" value="1"/>
</dbReference>
<name>A0A3B0TFI7_9ZZZZ</name>